<keyword evidence="1" id="KW-1133">Transmembrane helix</keyword>
<keyword evidence="1" id="KW-0472">Membrane</keyword>
<evidence type="ECO:0000256" key="1">
    <source>
        <dbReference type="SAM" id="Phobius"/>
    </source>
</evidence>
<organism evidence="2 3">
    <name type="scientific">Angomonas deanei</name>
    <dbReference type="NCBI Taxonomy" id="59799"/>
    <lineage>
        <taxon>Eukaryota</taxon>
        <taxon>Discoba</taxon>
        <taxon>Euglenozoa</taxon>
        <taxon>Kinetoplastea</taxon>
        <taxon>Metakinetoplastina</taxon>
        <taxon>Trypanosomatida</taxon>
        <taxon>Trypanosomatidae</taxon>
        <taxon>Strigomonadinae</taxon>
        <taxon>Angomonas</taxon>
    </lineage>
</organism>
<dbReference type="Proteomes" id="UP000515908">
    <property type="component" value="Chromosome 16"/>
</dbReference>
<proteinExistence type="predicted"/>
<protein>
    <submittedName>
        <fullName evidence="2">Uncharacterized protein</fullName>
    </submittedName>
</protein>
<gene>
    <name evidence="2" type="ORF">ADEAN_000768100</name>
</gene>
<feature type="transmembrane region" description="Helical" evidence="1">
    <location>
        <begin position="59"/>
        <end position="83"/>
    </location>
</feature>
<sequence length="246" mass="27149">MSIEDRIGSAIRYRDGSYVMRLSENFATADNHNQIFYAESDPNNNAAAYVSSNGNLFTFLFLILGLVLLVVLIGILLAQFFVYRRGLKQEEEYLRMCRRYDKQLNTPAVNRKGSQRSLSKKNSKKDFADSFMNQSNNAAPVVAYGGYNNNNNAIPQTNSTVASNRDYYNSAFNPLQPYGANNNTNNNGYDYNANVNIYSTTSNNTTSAAAPAYDPYGTSGTGYGGYNNNNCSSTGPSALQLVCQEC</sequence>
<dbReference type="VEuPathDB" id="TriTrypDB:ADEAN_000768100"/>
<keyword evidence="3" id="KW-1185">Reference proteome</keyword>
<evidence type="ECO:0000313" key="2">
    <source>
        <dbReference type="EMBL" id="CAD2220166.1"/>
    </source>
</evidence>
<name>A0A7G2CK28_9TRYP</name>
<dbReference type="AlphaFoldDB" id="A0A7G2CK28"/>
<keyword evidence="1" id="KW-0812">Transmembrane</keyword>
<accession>A0A7G2CK28</accession>
<evidence type="ECO:0000313" key="3">
    <source>
        <dbReference type="Proteomes" id="UP000515908"/>
    </source>
</evidence>
<reference evidence="2 3" key="1">
    <citation type="submission" date="2020-08" db="EMBL/GenBank/DDBJ databases">
        <authorList>
            <person name="Newling K."/>
            <person name="Davey J."/>
            <person name="Forrester S."/>
        </authorList>
    </citation>
    <scope>NUCLEOTIDE SEQUENCE [LARGE SCALE GENOMIC DNA]</scope>
    <source>
        <strain evidence="3">Crithidia deanei Carvalho (ATCC PRA-265)</strain>
    </source>
</reference>
<dbReference type="EMBL" id="LR877160">
    <property type="protein sequence ID" value="CAD2220166.1"/>
    <property type="molecule type" value="Genomic_DNA"/>
</dbReference>